<proteinExistence type="predicted"/>
<dbReference type="EMBL" id="JBHTAS010000001">
    <property type="protein sequence ID" value="MFC7141914.1"/>
    <property type="molecule type" value="Genomic_DNA"/>
</dbReference>
<evidence type="ECO:0008006" key="4">
    <source>
        <dbReference type="Google" id="ProtNLM"/>
    </source>
</evidence>
<evidence type="ECO:0000313" key="3">
    <source>
        <dbReference type="Proteomes" id="UP001596432"/>
    </source>
</evidence>
<sequence length="218" mass="22516">MTPRSGFAERLPTVGGLPTAGARLLQLVIVVMTAYGAISGRVGVAVNGVLSLGVTLVPAGVAWLFDHEIDPRLSLWIAVAAAIHVGGFLGPYDQQTGLLASYDQVAHMVSAAFVAGVGYAVVEAVDESSRRAEFPEEFRFVFTLALVMAFGVAWEIGEFAAGAVGAALTGTEVLVQYGVSDIVADLTFNTIAAAAVALWGTGYFDGVAAAFSRGVFGD</sequence>
<feature type="transmembrane region" description="Helical" evidence="1">
    <location>
        <begin position="44"/>
        <end position="66"/>
    </location>
</feature>
<dbReference type="GeneID" id="78822242"/>
<keyword evidence="1" id="KW-0812">Transmembrane</keyword>
<dbReference type="InterPro" id="IPR014509">
    <property type="entry name" value="YjdF-like"/>
</dbReference>
<feature type="transmembrane region" description="Helical" evidence="1">
    <location>
        <begin position="73"/>
        <end position="92"/>
    </location>
</feature>
<gene>
    <name evidence="2" type="ORF">ACFQMA_19015</name>
</gene>
<feature type="transmembrane region" description="Helical" evidence="1">
    <location>
        <begin position="20"/>
        <end position="38"/>
    </location>
</feature>
<dbReference type="Proteomes" id="UP001596432">
    <property type="component" value="Unassembled WGS sequence"/>
</dbReference>
<comment type="caution">
    <text evidence="2">The sequence shown here is derived from an EMBL/GenBank/DDBJ whole genome shotgun (WGS) entry which is preliminary data.</text>
</comment>
<keyword evidence="3" id="KW-1185">Reference proteome</keyword>
<evidence type="ECO:0000313" key="2">
    <source>
        <dbReference type="EMBL" id="MFC7141914.1"/>
    </source>
</evidence>
<dbReference type="RefSeq" id="WP_274322991.1">
    <property type="nucleotide sequence ID" value="NZ_CP118158.1"/>
</dbReference>
<dbReference type="AlphaFoldDB" id="A0ABD5Y3J2"/>
<feature type="transmembrane region" description="Helical" evidence="1">
    <location>
        <begin position="137"/>
        <end position="154"/>
    </location>
</feature>
<keyword evidence="1" id="KW-1133">Transmembrane helix</keyword>
<dbReference type="Pfam" id="PF09997">
    <property type="entry name" value="DUF2238"/>
    <property type="match status" value="1"/>
</dbReference>
<accession>A0ABD5Y3J2</accession>
<evidence type="ECO:0000256" key="1">
    <source>
        <dbReference type="SAM" id="Phobius"/>
    </source>
</evidence>
<protein>
    <recommendedName>
        <fullName evidence="4">Energy-coupling factor transport system substrate-specific component</fullName>
    </recommendedName>
</protein>
<organism evidence="2 3">
    <name type="scientific">Halosimplex aquaticum</name>
    <dbReference type="NCBI Taxonomy" id="3026162"/>
    <lineage>
        <taxon>Archaea</taxon>
        <taxon>Methanobacteriati</taxon>
        <taxon>Methanobacteriota</taxon>
        <taxon>Stenosarchaea group</taxon>
        <taxon>Halobacteria</taxon>
        <taxon>Halobacteriales</taxon>
        <taxon>Haloarculaceae</taxon>
        <taxon>Halosimplex</taxon>
    </lineage>
</organism>
<name>A0ABD5Y3J2_9EURY</name>
<reference evidence="2 3" key="1">
    <citation type="journal article" date="2019" name="Int. J. Syst. Evol. Microbiol.">
        <title>The Global Catalogue of Microorganisms (GCM) 10K type strain sequencing project: providing services to taxonomists for standard genome sequencing and annotation.</title>
        <authorList>
            <consortium name="The Broad Institute Genomics Platform"/>
            <consortium name="The Broad Institute Genome Sequencing Center for Infectious Disease"/>
            <person name="Wu L."/>
            <person name="Ma J."/>
        </authorList>
    </citation>
    <scope>NUCLEOTIDE SEQUENCE [LARGE SCALE GENOMIC DNA]</scope>
    <source>
        <strain evidence="2 3">XZYJT29</strain>
    </source>
</reference>
<keyword evidence="1" id="KW-0472">Membrane</keyword>